<dbReference type="STRING" id="1193682.BJP25_14710"/>
<sequence>MNRTATTATVAAALALGALLTPGSAAADPATTGSITGLSFFDRDADGIFGAGDRPMGGSPSYVVTDLATGEVTYKLWSNQDGTYSVDDLAPGDYEILGRTGWYAKTTPETVRVRVEAGQAVVVDFGARGARVGGSAWIDTDGDGVREAGEPAAAHAPLYVNTPYLAYATTDAQGNYQVEDLPVVGSGKVQPQALEGYTFTTPGGDSDIDPATGSSATFPMTADTDEVVTIGYAPVG</sequence>
<feature type="domain" description="SD-repeat containing protein B" evidence="5">
    <location>
        <begin position="131"/>
        <end position="225"/>
    </location>
</feature>
<dbReference type="RefSeq" id="WP_075974441.1">
    <property type="nucleotide sequence ID" value="NZ_MKQR01000009.1"/>
</dbReference>
<evidence type="ECO:0000256" key="4">
    <source>
        <dbReference type="SAM" id="SignalP"/>
    </source>
</evidence>
<evidence type="ECO:0000313" key="6">
    <source>
        <dbReference type="EMBL" id="OLR93545.1"/>
    </source>
</evidence>
<keyword evidence="7" id="KW-1185">Reference proteome</keyword>
<reference evidence="6 7" key="1">
    <citation type="submission" date="2016-10" db="EMBL/GenBank/DDBJ databases">
        <title>The Draft Genome Sequence of Actinokineospora bangkokensis 44EHWT reveals the biosynthetic pathway of antifungal compounds Thailandins with unusual extender unit butylmalonyl-CoA.</title>
        <authorList>
            <person name="Greule A."/>
            <person name="Intra B."/>
            <person name="Flemming S."/>
            <person name="Rommel M.G."/>
            <person name="Panbangred W."/>
            <person name="Bechthold A."/>
        </authorList>
    </citation>
    <scope>NUCLEOTIDE SEQUENCE [LARGE SCALE GENOMIC DNA]</scope>
    <source>
        <strain evidence="6 7">44EHW</strain>
    </source>
</reference>
<dbReference type="InterPro" id="IPR033764">
    <property type="entry name" value="Sdr_B"/>
</dbReference>
<dbReference type="AlphaFoldDB" id="A0A1Q9LNF2"/>
<gene>
    <name evidence="6" type="ORF">BJP25_14710</name>
</gene>
<evidence type="ECO:0000256" key="1">
    <source>
        <dbReference type="ARBA" id="ARBA00004613"/>
    </source>
</evidence>
<name>A0A1Q9LNF2_9PSEU</name>
<organism evidence="6 7">
    <name type="scientific">Actinokineospora bangkokensis</name>
    <dbReference type="NCBI Taxonomy" id="1193682"/>
    <lineage>
        <taxon>Bacteria</taxon>
        <taxon>Bacillati</taxon>
        <taxon>Actinomycetota</taxon>
        <taxon>Actinomycetes</taxon>
        <taxon>Pseudonocardiales</taxon>
        <taxon>Pseudonocardiaceae</taxon>
        <taxon>Actinokineospora</taxon>
    </lineage>
</organism>
<feature type="signal peptide" evidence="4">
    <location>
        <begin position="1"/>
        <end position="27"/>
    </location>
</feature>
<dbReference type="SUPFAM" id="SSF117074">
    <property type="entry name" value="Hypothetical protein PA1324"/>
    <property type="match status" value="2"/>
</dbReference>
<comment type="caution">
    <text evidence="6">The sequence shown here is derived from an EMBL/GenBank/DDBJ whole genome shotgun (WGS) entry which is preliminary data.</text>
</comment>
<evidence type="ECO:0000256" key="2">
    <source>
        <dbReference type="ARBA" id="ARBA00022525"/>
    </source>
</evidence>
<comment type="subcellular location">
    <subcellularLocation>
        <location evidence="1">Secreted</location>
    </subcellularLocation>
</comment>
<evidence type="ECO:0000259" key="5">
    <source>
        <dbReference type="Pfam" id="PF17210"/>
    </source>
</evidence>
<dbReference type="Proteomes" id="UP000186040">
    <property type="component" value="Unassembled WGS sequence"/>
</dbReference>
<dbReference type="Pfam" id="PF17210">
    <property type="entry name" value="SdrD_B"/>
    <property type="match status" value="1"/>
</dbReference>
<evidence type="ECO:0000313" key="7">
    <source>
        <dbReference type="Proteomes" id="UP000186040"/>
    </source>
</evidence>
<keyword evidence="2" id="KW-0964">Secreted</keyword>
<dbReference type="OrthoDB" id="3169091at2"/>
<dbReference type="EMBL" id="MKQR01000009">
    <property type="protein sequence ID" value="OLR93545.1"/>
    <property type="molecule type" value="Genomic_DNA"/>
</dbReference>
<accession>A0A1Q9LNF2</accession>
<dbReference type="InterPro" id="IPR013783">
    <property type="entry name" value="Ig-like_fold"/>
</dbReference>
<dbReference type="Gene3D" id="2.60.40.10">
    <property type="entry name" value="Immunoglobulins"/>
    <property type="match status" value="2"/>
</dbReference>
<evidence type="ECO:0000256" key="3">
    <source>
        <dbReference type="ARBA" id="ARBA00022729"/>
    </source>
</evidence>
<proteinExistence type="predicted"/>
<dbReference type="GO" id="GO:0005975">
    <property type="term" value="P:carbohydrate metabolic process"/>
    <property type="evidence" value="ECO:0007669"/>
    <property type="project" value="UniProtKB-ARBA"/>
</dbReference>
<feature type="chain" id="PRO_5012525613" description="SD-repeat containing protein B domain-containing protein" evidence="4">
    <location>
        <begin position="28"/>
        <end position="236"/>
    </location>
</feature>
<dbReference type="GO" id="GO:0005576">
    <property type="term" value="C:extracellular region"/>
    <property type="evidence" value="ECO:0007669"/>
    <property type="project" value="UniProtKB-SubCell"/>
</dbReference>
<protein>
    <recommendedName>
        <fullName evidence="5">SD-repeat containing protein B domain-containing protein</fullName>
    </recommendedName>
</protein>
<keyword evidence="3 4" id="KW-0732">Signal</keyword>